<evidence type="ECO:0000313" key="2">
    <source>
        <dbReference type="Proteomes" id="UP000003136"/>
    </source>
</evidence>
<keyword evidence="2" id="KW-1185">Reference proteome</keyword>
<sequence length="52" mass="6104">MKTQEFADKGLQTVKMATLYELRLMLTNSAKEQYTTEELVELFDRIAAEKEF</sequence>
<dbReference type="EMBL" id="ABVQ01000036">
    <property type="protein sequence ID" value="EEC57361.1"/>
    <property type="molecule type" value="Genomic_DNA"/>
</dbReference>
<protein>
    <submittedName>
        <fullName evidence="1">Uncharacterized protein</fullName>
    </submittedName>
</protein>
<reference evidence="1 2" key="1">
    <citation type="submission" date="2008-11" db="EMBL/GenBank/DDBJ databases">
        <title>Draft genome sequence of Bacteroides pectinophilus (ATCC 43243).</title>
        <authorList>
            <person name="Sudarsanam P."/>
            <person name="Ley R."/>
            <person name="Guruge J."/>
            <person name="Turnbaugh P.J."/>
            <person name="Mahowald M."/>
            <person name="Liep D."/>
            <person name="Gordon J."/>
        </authorList>
    </citation>
    <scope>NUCLEOTIDE SEQUENCE [LARGE SCALE GENOMIC DNA]</scope>
    <source>
        <strain evidence="1 2">ATCC 43243</strain>
    </source>
</reference>
<name>B7AS15_9FIRM</name>
<dbReference type="AlphaFoldDB" id="B7AS15"/>
<proteinExistence type="predicted"/>
<dbReference type="Proteomes" id="UP000003136">
    <property type="component" value="Unassembled WGS sequence"/>
</dbReference>
<accession>B7AS15</accession>
<evidence type="ECO:0000313" key="1">
    <source>
        <dbReference type="EMBL" id="EEC57361.1"/>
    </source>
</evidence>
<comment type="caution">
    <text evidence="1">The sequence shown here is derived from an EMBL/GenBank/DDBJ whole genome shotgun (WGS) entry which is preliminary data.</text>
</comment>
<gene>
    <name evidence="1" type="ORF">BACPEC_01869</name>
</gene>
<reference evidence="1 2" key="2">
    <citation type="submission" date="2008-11" db="EMBL/GenBank/DDBJ databases">
        <authorList>
            <person name="Fulton L."/>
            <person name="Clifton S."/>
            <person name="Fulton B."/>
            <person name="Xu J."/>
            <person name="Minx P."/>
            <person name="Pepin K.H."/>
            <person name="Johnson M."/>
            <person name="Bhonagiri V."/>
            <person name="Nash W.E."/>
            <person name="Mardis E.R."/>
            <person name="Wilson R.K."/>
        </authorList>
    </citation>
    <scope>NUCLEOTIDE SEQUENCE [LARGE SCALE GENOMIC DNA]</scope>
    <source>
        <strain evidence="1 2">ATCC 43243</strain>
    </source>
</reference>
<organism evidence="1 2">
    <name type="scientific">[Bacteroides] pectinophilus ATCC 43243</name>
    <dbReference type="NCBI Taxonomy" id="483218"/>
    <lineage>
        <taxon>Bacteria</taxon>
        <taxon>Bacillati</taxon>
        <taxon>Bacillota</taxon>
        <taxon>Clostridia</taxon>
        <taxon>Eubacteriales</taxon>
    </lineage>
</organism>
<dbReference type="HOGENOM" id="CLU_214205_0_0_9"/>